<evidence type="ECO:0000256" key="2">
    <source>
        <dbReference type="ARBA" id="ARBA00022723"/>
    </source>
</evidence>
<evidence type="ECO:0000256" key="7">
    <source>
        <dbReference type="ARBA" id="ARBA00023242"/>
    </source>
</evidence>
<dbReference type="PANTHER" id="PTHR24376">
    <property type="entry name" value="ZINC FINGER PROTEIN"/>
    <property type="match status" value="1"/>
</dbReference>
<dbReference type="GO" id="GO:0000122">
    <property type="term" value="P:negative regulation of transcription by RNA polymerase II"/>
    <property type="evidence" value="ECO:0007669"/>
    <property type="project" value="UniProtKB-ARBA"/>
</dbReference>
<evidence type="ECO:0000256" key="4">
    <source>
        <dbReference type="ARBA" id="ARBA00022771"/>
    </source>
</evidence>
<reference evidence="11 12" key="1">
    <citation type="journal article" date="2014" name="Genome Biol. Evol.">
        <title>The genome of the myxosporean Thelohanellus kitauei shows adaptations to nutrient acquisition within its fish host.</title>
        <authorList>
            <person name="Yang Y."/>
            <person name="Xiong J."/>
            <person name="Zhou Z."/>
            <person name="Huo F."/>
            <person name="Miao W."/>
            <person name="Ran C."/>
            <person name="Liu Y."/>
            <person name="Zhang J."/>
            <person name="Feng J."/>
            <person name="Wang M."/>
            <person name="Wang M."/>
            <person name="Wang L."/>
            <person name="Yao B."/>
        </authorList>
    </citation>
    <scope>NUCLEOTIDE SEQUENCE [LARGE SCALE GENOMIC DNA]</scope>
    <source>
        <strain evidence="11">Wuqing</strain>
    </source>
</reference>
<feature type="domain" description="C2H2-type" evidence="10">
    <location>
        <begin position="210"/>
        <end position="238"/>
    </location>
</feature>
<dbReference type="PROSITE" id="PS00028">
    <property type="entry name" value="ZINC_FINGER_C2H2_1"/>
    <property type="match status" value="3"/>
</dbReference>
<sequence>MKNIKNPLPAQVNTCQSIDIPSELSSVSIHGQGVPDVDGRYCDQSLNAVTDLCPSPAIHTQQNDPRRHNSQSKPYQGVGFIDETSYEDRKIDNYEFSESYLDPNSMIGIESSDTQKDISLSETAIRDEFRLFSENSTPTTGSSSSKRRLSTLPRACGTCGRVFKYPSDLKKHEQIHTGIKKFKCSYCSKTFRRLHQLNVHVRIHTGEKPHVCPHCQMAFRHDSTLSMHIRTRHNHQKPFKCAECNKLFGRLSHLRKHEKYVCRTPKQVITREKKNQESSACPPFLCSTCKSVFFQLETFFDHQNECSGCGFEAKDLEVIRSTGSLDAQDSNACMLCEMGFANEYDYQKHFIDDHSIHIYGSEINMNQANCVTNVVNFSDSSIPISRDDECHTRLTPMFEQSYLEPYTRNEAPLSFDVSNNFLDQTSRLESTVSPTEIEPLIRNLNNFPKNAVDDNFGE</sequence>
<keyword evidence="12" id="KW-1185">Reference proteome</keyword>
<feature type="region of interest" description="Disordered" evidence="9">
    <location>
        <begin position="53"/>
        <end position="81"/>
    </location>
</feature>
<evidence type="ECO:0000256" key="1">
    <source>
        <dbReference type="ARBA" id="ARBA00004123"/>
    </source>
</evidence>
<keyword evidence="4 8" id="KW-0863">Zinc-finger</keyword>
<dbReference type="AlphaFoldDB" id="A0A0C2MN72"/>
<dbReference type="Proteomes" id="UP000031668">
    <property type="component" value="Unassembled WGS sequence"/>
</dbReference>
<keyword evidence="6" id="KW-0238">DNA-binding</keyword>
<keyword evidence="7" id="KW-0539">Nucleus</keyword>
<evidence type="ECO:0000256" key="6">
    <source>
        <dbReference type="ARBA" id="ARBA00023125"/>
    </source>
</evidence>
<keyword evidence="3" id="KW-0677">Repeat</keyword>
<dbReference type="SMART" id="SM00355">
    <property type="entry name" value="ZnF_C2H2"/>
    <property type="match status" value="5"/>
</dbReference>
<accession>A0A0C2MN72</accession>
<keyword evidence="2" id="KW-0479">Metal-binding</keyword>
<evidence type="ECO:0000256" key="3">
    <source>
        <dbReference type="ARBA" id="ARBA00022737"/>
    </source>
</evidence>
<dbReference type="GO" id="GO:0008270">
    <property type="term" value="F:zinc ion binding"/>
    <property type="evidence" value="ECO:0007669"/>
    <property type="project" value="UniProtKB-KW"/>
</dbReference>
<keyword evidence="5" id="KW-0862">Zinc</keyword>
<feature type="domain" description="C2H2-type" evidence="10">
    <location>
        <begin position="239"/>
        <end position="267"/>
    </location>
</feature>
<evidence type="ECO:0000256" key="5">
    <source>
        <dbReference type="ARBA" id="ARBA00022833"/>
    </source>
</evidence>
<dbReference type="GO" id="GO:0001228">
    <property type="term" value="F:DNA-binding transcription activator activity, RNA polymerase II-specific"/>
    <property type="evidence" value="ECO:0007669"/>
    <property type="project" value="TreeGrafter"/>
</dbReference>
<proteinExistence type="predicted"/>
<dbReference type="InterPro" id="IPR013087">
    <property type="entry name" value="Znf_C2H2_type"/>
</dbReference>
<dbReference type="OMA" id="NQESSAC"/>
<organism evidence="11 12">
    <name type="scientific">Thelohanellus kitauei</name>
    <name type="common">Myxosporean</name>
    <dbReference type="NCBI Taxonomy" id="669202"/>
    <lineage>
        <taxon>Eukaryota</taxon>
        <taxon>Metazoa</taxon>
        <taxon>Cnidaria</taxon>
        <taxon>Myxozoa</taxon>
        <taxon>Myxosporea</taxon>
        <taxon>Bivalvulida</taxon>
        <taxon>Platysporina</taxon>
        <taxon>Myxobolidae</taxon>
        <taxon>Thelohanellus</taxon>
    </lineage>
</organism>
<evidence type="ECO:0000259" key="10">
    <source>
        <dbReference type="PROSITE" id="PS50157"/>
    </source>
</evidence>
<dbReference type="Pfam" id="PF00096">
    <property type="entry name" value="zf-C2H2"/>
    <property type="match status" value="4"/>
</dbReference>
<dbReference type="EMBL" id="JWZT01003713">
    <property type="protein sequence ID" value="KII65820.1"/>
    <property type="molecule type" value="Genomic_DNA"/>
</dbReference>
<evidence type="ECO:0000256" key="8">
    <source>
        <dbReference type="PROSITE-ProRule" id="PRU00042"/>
    </source>
</evidence>
<feature type="domain" description="C2H2-type" evidence="10">
    <location>
        <begin position="154"/>
        <end position="181"/>
    </location>
</feature>
<dbReference type="SUPFAM" id="SSF57667">
    <property type="entry name" value="beta-beta-alpha zinc fingers"/>
    <property type="match status" value="2"/>
</dbReference>
<dbReference type="GO" id="GO:0000978">
    <property type="term" value="F:RNA polymerase II cis-regulatory region sequence-specific DNA binding"/>
    <property type="evidence" value="ECO:0007669"/>
    <property type="project" value="TreeGrafter"/>
</dbReference>
<name>A0A0C2MN72_THEKT</name>
<dbReference type="FunFam" id="3.30.160.60:FF:000688">
    <property type="entry name" value="zinc finger protein 197 isoform X1"/>
    <property type="match status" value="1"/>
</dbReference>
<evidence type="ECO:0000313" key="11">
    <source>
        <dbReference type="EMBL" id="KII65820.1"/>
    </source>
</evidence>
<dbReference type="GO" id="GO:0005634">
    <property type="term" value="C:nucleus"/>
    <property type="evidence" value="ECO:0007669"/>
    <property type="project" value="UniProtKB-SubCell"/>
</dbReference>
<feature type="domain" description="C2H2-type" evidence="10">
    <location>
        <begin position="182"/>
        <end position="209"/>
    </location>
</feature>
<dbReference type="FunFam" id="3.30.160.60:FF:001465">
    <property type="entry name" value="Zinc finger protein 560"/>
    <property type="match status" value="1"/>
</dbReference>
<comment type="subcellular location">
    <subcellularLocation>
        <location evidence="1">Nucleus</location>
    </subcellularLocation>
</comment>
<protein>
    <submittedName>
        <fullName evidence="11">Zinc finger protein GLI4</fullName>
    </submittedName>
</protein>
<evidence type="ECO:0000313" key="12">
    <source>
        <dbReference type="Proteomes" id="UP000031668"/>
    </source>
</evidence>
<dbReference type="PANTHER" id="PTHR24376:SF235">
    <property type="entry name" value="C2H2-TYPE DOMAIN-CONTAINING PROTEIN"/>
    <property type="match status" value="1"/>
</dbReference>
<dbReference type="Gene3D" id="3.30.160.60">
    <property type="entry name" value="Classic Zinc Finger"/>
    <property type="match status" value="4"/>
</dbReference>
<gene>
    <name evidence="11" type="ORF">RF11_13253</name>
</gene>
<dbReference type="OrthoDB" id="8117402at2759"/>
<evidence type="ECO:0000256" key="9">
    <source>
        <dbReference type="SAM" id="MobiDB-lite"/>
    </source>
</evidence>
<dbReference type="PROSITE" id="PS50157">
    <property type="entry name" value="ZINC_FINGER_C2H2_2"/>
    <property type="match status" value="4"/>
</dbReference>
<comment type="caution">
    <text evidence="11">The sequence shown here is derived from an EMBL/GenBank/DDBJ whole genome shotgun (WGS) entry which is preliminary data.</text>
</comment>
<dbReference type="InterPro" id="IPR036236">
    <property type="entry name" value="Znf_C2H2_sf"/>
</dbReference>